<dbReference type="InterPro" id="IPR036249">
    <property type="entry name" value="Thioredoxin-like_sf"/>
</dbReference>
<organism evidence="1 2">
    <name type="scientific">Tistlia consotensis USBA 355</name>
    <dbReference type="NCBI Taxonomy" id="560819"/>
    <lineage>
        <taxon>Bacteria</taxon>
        <taxon>Pseudomonadati</taxon>
        <taxon>Pseudomonadota</taxon>
        <taxon>Alphaproteobacteria</taxon>
        <taxon>Rhodospirillales</taxon>
        <taxon>Rhodovibrionaceae</taxon>
        <taxon>Tistlia</taxon>
    </lineage>
</organism>
<dbReference type="STRING" id="560819.SAMN05428998_101182"/>
<evidence type="ECO:0000313" key="2">
    <source>
        <dbReference type="Proteomes" id="UP000192917"/>
    </source>
</evidence>
<dbReference type="AlphaFoldDB" id="A0A1Y6B829"/>
<dbReference type="RefSeq" id="WP_322111156.1">
    <property type="nucleotide sequence ID" value="NZ_FWZX01000001.1"/>
</dbReference>
<name>A0A1Y6B829_9PROT</name>
<accession>A0A1Y6B829</accession>
<dbReference type="Proteomes" id="UP000192917">
    <property type="component" value="Unassembled WGS sequence"/>
</dbReference>
<proteinExistence type="predicted"/>
<gene>
    <name evidence="1" type="ORF">SAMN05428998_101182</name>
</gene>
<dbReference type="SUPFAM" id="SSF52833">
    <property type="entry name" value="Thioredoxin-like"/>
    <property type="match status" value="1"/>
</dbReference>
<evidence type="ECO:0000313" key="1">
    <source>
        <dbReference type="EMBL" id="SME89169.1"/>
    </source>
</evidence>
<reference evidence="1 2" key="1">
    <citation type="submission" date="2017-04" db="EMBL/GenBank/DDBJ databases">
        <authorList>
            <person name="Afonso C.L."/>
            <person name="Miller P.J."/>
            <person name="Scott M.A."/>
            <person name="Spackman E."/>
            <person name="Goraichik I."/>
            <person name="Dimitrov K.M."/>
            <person name="Suarez D.L."/>
            <person name="Swayne D.E."/>
        </authorList>
    </citation>
    <scope>NUCLEOTIDE SEQUENCE [LARGE SCALE GENOMIC DNA]</scope>
    <source>
        <strain evidence="1 2">USBA 355</strain>
    </source>
</reference>
<keyword evidence="2" id="KW-1185">Reference proteome</keyword>
<sequence length="158" mass="17117">MSLTPVTAMPKRPPGRRLAAALRTLPLALLLLLVAGLPPAPLAPARAAEPAPAELVLFSRPACPWCARWDAEIGGSYPLSDEGRQAPLRRVDMTAPLPQDLAAIEGLRFSPTFVLLRHGREVGRIVGYPGEDFFWPQLDELLAQPETAAGTPRQQTKQ</sequence>
<protein>
    <submittedName>
        <fullName evidence="1">Uncharacterized protein</fullName>
    </submittedName>
</protein>
<dbReference type="EMBL" id="FWZX01000001">
    <property type="protein sequence ID" value="SME89169.1"/>
    <property type="molecule type" value="Genomic_DNA"/>
</dbReference>
<dbReference type="Gene3D" id="3.40.30.10">
    <property type="entry name" value="Glutaredoxin"/>
    <property type="match status" value="1"/>
</dbReference>